<feature type="active site" description="Proton donor" evidence="6">
    <location>
        <position position="87"/>
    </location>
</feature>
<dbReference type="GO" id="GO:0005737">
    <property type="term" value="C:cytoplasm"/>
    <property type="evidence" value="ECO:0007669"/>
    <property type="project" value="TreeGrafter"/>
</dbReference>
<gene>
    <name evidence="9" type="primary">tadA</name>
    <name evidence="9" type="ORF">UZ20_WS6002000089</name>
</gene>
<dbReference type="InterPro" id="IPR016193">
    <property type="entry name" value="Cytidine_deaminase-like"/>
</dbReference>
<dbReference type="InterPro" id="IPR015517">
    <property type="entry name" value="dCMP_deaminase-rel"/>
</dbReference>
<name>A0A136KL26_9BACT</name>
<dbReference type="InterPro" id="IPR002125">
    <property type="entry name" value="CMP_dCMP_dom"/>
</dbReference>
<dbReference type="CDD" id="cd01286">
    <property type="entry name" value="deoxycytidylate_deaminase"/>
    <property type="match status" value="1"/>
</dbReference>
<feature type="binding site" evidence="7">
    <location>
        <position position="116"/>
    </location>
    <ligand>
        <name>Zn(2+)</name>
        <dbReference type="ChEBI" id="CHEBI:29105"/>
        <note>catalytic</note>
    </ligand>
</feature>
<dbReference type="PATRIC" id="fig|1617427.3.peg.94"/>
<keyword evidence="4 9" id="KW-0378">Hydrolase</keyword>
<keyword evidence="5 7" id="KW-0862">Zinc</keyword>
<evidence type="ECO:0000256" key="3">
    <source>
        <dbReference type="ARBA" id="ARBA00022723"/>
    </source>
</evidence>
<dbReference type="Gene3D" id="3.40.140.10">
    <property type="entry name" value="Cytidine Deaminase, domain 2"/>
    <property type="match status" value="1"/>
</dbReference>
<dbReference type="PIRSF" id="PIRSF006019">
    <property type="entry name" value="dCMP_deaminase"/>
    <property type="match status" value="1"/>
</dbReference>
<comment type="cofactor">
    <cofactor evidence="1 7">
        <name>Zn(2+)</name>
        <dbReference type="ChEBI" id="CHEBI:29105"/>
    </cofactor>
</comment>
<evidence type="ECO:0000256" key="1">
    <source>
        <dbReference type="ARBA" id="ARBA00001947"/>
    </source>
</evidence>
<comment type="similarity">
    <text evidence="2">Belongs to the cytidine and deoxycytidylate deaminase family.</text>
</comment>
<evidence type="ECO:0000256" key="7">
    <source>
        <dbReference type="PIRSR" id="PIRSR006019-2"/>
    </source>
</evidence>
<evidence type="ECO:0000313" key="9">
    <source>
        <dbReference type="EMBL" id="KXK10008.1"/>
    </source>
</evidence>
<evidence type="ECO:0000313" key="10">
    <source>
        <dbReference type="Proteomes" id="UP000070449"/>
    </source>
</evidence>
<feature type="binding site" evidence="7">
    <location>
        <position position="113"/>
    </location>
    <ligand>
        <name>Zn(2+)</name>
        <dbReference type="ChEBI" id="CHEBI:29105"/>
        <note>catalytic</note>
    </ligand>
</feature>
<evidence type="ECO:0000259" key="8">
    <source>
        <dbReference type="PROSITE" id="PS51747"/>
    </source>
</evidence>
<evidence type="ECO:0000256" key="6">
    <source>
        <dbReference type="PIRSR" id="PIRSR006019-1"/>
    </source>
</evidence>
<proteinExistence type="inferred from homology"/>
<comment type="caution">
    <text evidence="9">The sequence shown here is derived from an EMBL/GenBank/DDBJ whole genome shotgun (WGS) entry which is preliminary data.</text>
</comment>
<dbReference type="STRING" id="1617427.UZ20_WS6002000089"/>
<feature type="binding site" evidence="7">
    <location>
        <position position="85"/>
    </location>
    <ligand>
        <name>Zn(2+)</name>
        <dbReference type="ChEBI" id="CHEBI:29105"/>
        <note>catalytic</note>
    </ligand>
</feature>
<feature type="domain" description="CMP/dCMP-type deaminase" evidence="8">
    <location>
        <begin position="11"/>
        <end position="142"/>
    </location>
</feature>
<dbReference type="GO" id="GO:0006220">
    <property type="term" value="P:pyrimidine nucleotide metabolic process"/>
    <property type="evidence" value="ECO:0007669"/>
    <property type="project" value="InterPro"/>
</dbReference>
<dbReference type="EMBL" id="JYPD01000010">
    <property type="protein sequence ID" value="KXK10008.1"/>
    <property type="molecule type" value="Genomic_DNA"/>
</dbReference>
<organism evidence="9 10">
    <name type="scientific">candidate division WS6 bacterium OLB21</name>
    <dbReference type="NCBI Taxonomy" id="1617427"/>
    <lineage>
        <taxon>Bacteria</taxon>
        <taxon>Candidatus Dojkabacteria</taxon>
    </lineage>
</organism>
<evidence type="ECO:0000256" key="4">
    <source>
        <dbReference type="ARBA" id="ARBA00022801"/>
    </source>
</evidence>
<dbReference type="AlphaFoldDB" id="A0A136KL26"/>
<evidence type="ECO:0000256" key="2">
    <source>
        <dbReference type="ARBA" id="ARBA00006576"/>
    </source>
</evidence>
<dbReference type="InterPro" id="IPR035105">
    <property type="entry name" value="Deoxycytidylate_deaminase_dom"/>
</dbReference>
<dbReference type="PROSITE" id="PS00903">
    <property type="entry name" value="CYT_DCMP_DEAMINASES_1"/>
    <property type="match status" value="1"/>
</dbReference>
<dbReference type="SUPFAM" id="SSF53927">
    <property type="entry name" value="Cytidine deaminase-like"/>
    <property type="match status" value="1"/>
</dbReference>
<dbReference type="InterPro" id="IPR016473">
    <property type="entry name" value="dCMP_deaminase"/>
</dbReference>
<keyword evidence="3 7" id="KW-0479">Metal-binding</keyword>
<dbReference type="PANTHER" id="PTHR11086">
    <property type="entry name" value="DEOXYCYTIDYLATE DEAMINASE-RELATED"/>
    <property type="match status" value="1"/>
</dbReference>
<reference evidence="9 10" key="1">
    <citation type="submission" date="2015-02" db="EMBL/GenBank/DDBJ databases">
        <title>Improved understanding of the partial-nitritation anammox process through 23 genomes representing the majority of the microbial community.</title>
        <authorList>
            <person name="Speth D.R."/>
            <person name="In T Zandt M."/>
            <person name="Guerrero Cruz S."/>
            <person name="Jetten M.S."/>
            <person name="Dutilh B.E."/>
        </authorList>
    </citation>
    <scope>NUCLEOTIDE SEQUENCE [LARGE SCALE GENOMIC DNA]</scope>
    <source>
        <strain evidence="9">OLB21</strain>
    </source>
</reference>
<sequence>MNKKSQRTRPNWDEYFMQILATVSTRATCDRGYSGSIIVRDKRILSTGYVGAPAGLPHCDEVGHEMHQVTNEDGSVSNHCIRTTHAEQNAIVNAAREGIAINGATVYCQMEPCYTCAKLIINAGIIRVVCNNLYHRAQRSREIFKMANVELVVLNDSEEQYSNK</sequence>
<dbReference type="Pfam" id="PF00383">
    <property type="entry name" value="dCMP_cyt_deam_1"/>
    <property type="match status" value="1"/>
</dbReference>
<protein>
    <submittedName>
        <fullName evidence="9">tRNA-specific adenosine deaminase</fullName>
        <ecNumber evidence="9">3.5.4.33</ecNumber>
    </submittedName>
</protein>
<dbReference type="GO" id="GO:0052717">
    <property type="term" value="F:tRNA-specific adenosine-34 deaminase activity"/>
    <property type="evidence" value="ECO:0007669"/>
    <property type="project" value="UniProtKB-EC"/>
</dbReference>
<dbReference type="EC" id="3.5.4.33" evidence="9"/>
<dbReference type="PROSITE" id="PS51747">
    <property type="entry name" value="CYT_DCMP_DEAMINASES_2"/>
    <property type="match status" value="1"/>
</dbReference>
<dbReference type="InterPro" id="IPR016192">
    <property type="entry name" value="APOBEC/CMP_deaminase_Zn-bd"/>
</dbReference>
<dbReference type="GO" id="GO:0004132">
    <property type="term" value="F:dCMP deaminase activity"/>
    <property type="evidence" value="ECO:0007669"/>
    <property type="project" value="InterPro"/>
</dbReference>
<evidence type="ECO:0000256" key="5">
    <source>
        <dbReference type="ARBA" id="ARBA00022833"/>
    </source>
</evidence>
<dbReference type="PANTHER" id="PTHR11086:SF18">
    <property type="entry name" value="DEOXYCYTIDYLATE DEAMINASE"/>
    <property type="match status" value="1"/>
</dbReference>
<dbReference type="Proteomes" id="UP000070449">
    <property type="component" value="Unassembled WGS sequence"/>
</dbReference>
<accession>A0A136KL26</accession>
<dbReference type="GO" id="GO:0008270">
    <property type="term" value="F:zinc ion binding"/>
    <property type="evidence" value="ECO:0007669"/>
    <property type="project" value="InterPro"/>
</dbReference>